<keyword evidence="16" id="KW-1185">Reference proteome</keyword>
<keyword evidence="9" id="KW-0862">Zinc</keyword>
<evidence type="ECO:0000256" key="1">
    <source>
        <dbReference type="ARBA" id="ARBA00000900"/>
    </source>
</evidence>
<evidence type="ECO:0000256" key="3">
    <source>
        <dbReference type="ARBA" id="ARBA00012483"/>
    </source>
</evidence>
<evidence type="ECO:0000256" key="2">
    <source>
        <dbReference type="ARBA" id="ARBA00004141"/>
    </source>
</evidence>
<evidence type="ECO:0000256" key="13">
    <source>
        <dbReference type="SAM" id="MobiDB-lite"/>
    </source>
</evidence>
<dbReference type="GO" id="GO:0061630">
    <property type="term" value="F:ubiquitin protein ligase activity"/>
    <property type="evidence" value="ECO:0007669"/>
    <property type="project" value="UniProtKB-EC"/>
</dbReference>
<dbReference type="InterPro" id="IPR013083">
    <property type="entry name" value="Znf_RING/FYVE/PHD"/>
</dbReference>
<organism evidence="15 16">
    <name type="scientific">Dendrobium chrysotoxum</name>
    <name type="common">Orchid</name>
    <dbReference type="NCBI Taxonomy" id="161865"/>
    <lineage>
        <taxon>Eukaryota</taxon>
        <taxon>Viridiplantae</taxon>
        <taxon>Streptophyta</taxon>
        <taxon>Embryophyta</taxon>
        <taxon>Tracheophyta</taxon>
        <taxon>Spermatophyta</taxon>
        <taxon>Magnoliopsida</taxon>
        <taxon>Liliopsida</taxon>
        <taxon>Asparagales</taxon>
        <taxon>Orchidaceae</taxon>
        <taxon>Epidendroideae</taxon>
        <taxon>Malaxideae</taxon>
        <taxon>Dendrobiinae</taxon>
        <taxon>Dendrobium</taxon>
    </lineage>
</organism>
<dbReference type="InterPro" id="IPR001841">
    <property type="entry name" value="Znf_RING"/>
</dbReference>
<dbReference type="Gene3D" id="3.30.40.10">
    <property type="entry name" value="Zinc/RING finger domain, C3HC4 (zinc finger)"/>
    <property type="match status" value="1"/>
</dbReference>
<comment type="subcellular location">
    <subcellularLocation>
        <location evidence="2">Membrane</location>
        <topology evidence="2">Multi-pass membrane protein</topology>
    </subcellularLocation>
</comment>
<keyword evidence="8" id="KW-0833">Ubl conjugation pathway</keyword>
<feature type="domain" description="RING-type" evidence="14">
    <location>
        <begin position="366"/>
        <end position="407"/>
    </location>
</feature>
<keyword evidence="7 12" id="KW-0863">Zinc-finger</keyword>
<dbReference type="PANTHER" id="PTHR45977">
    <property type="entry name" value="TARGET OF ERK KINASE MPK-1"/>
    <property type="match status" value="1"/>
</dbReference>
<keyword evidence="4" id="KW-0808">Transferase</keyword>
<evidence type="ECO:0000256" key="7">
    <source>
        <dbReference type="ARBA" id="ARBA00022771"/>
    </source>
</evidence>
<accession>A0AAV7G0Q9</accession>
<keyword evidence="10" id="KW-1133">Transmembrane helix</keyword>
<dbReference type="GO" id="GO:0008270">
    <property type="term" value="F:zinc ion binding"/>
    <property type="evidence" value="ECO:0007669"/>
    <property type="project" value="UniProtKB-KW"/>
</dbReference>
<dbReference type="Proteomes" id="UP000775213">
    <property type="component" value="Unassembled WGS sequence"/>
</dbReference>
<evidence type="ECO:0000313" key="16">
    <source>
        <dbReference type="Proteomes" id="UP000775213"/>
    </source>
</evidence>
<sequence length="421" mass="46617">MTTTAGKMSIYGIWLNKRANGGLRQQIYGILVNKRANGGRRQHILEIRLNKRVNSRRLTEPKLQEAGKNLSEECKRTVAKDRTHQSPGSGVTCEPQEANEGGSRSSVRTPIQGLGSPPSPSPPSRSFAFSIPNRFEARLLLLIVRYELLLFDSSACPAFEVPPTLVKRSQMSFNRTEHRVARPTIHDLMAYGFHISHTVCVLVPYTDFRSSSIHISATRTLNPLTGAVVDPAPLLETIAAAELEGSGAVSAEVEQSSNDEGAINAGEGDGRKATIGSAERSNFQGRGGILREKWDPGTMGTGAWWSRVAIKREHLKKEIRHLLKFKFERTGCFEKLGEISKYSGGVMTKCGDPHNENSLSYENAECCICLSPYDDGVELRQLRCGHHFHCSCIDKWLHINATCHLCKYNIIKNSNSSREEA</sequence>
<evidence type="ECO:0000256" key="10">
    <source>
        <dbReference type="ARBA" id="ARBA00022989"/>
    </source>
</evidence>
<dbReference type="GO" id="GO:0000325">
    <property type="term" value="C:plant-type vacuole"/>
    <property type="evidence" value="ECO:0007669"/>
    <property type="project" value="TreeGrafter"/>
</dbReference>
<keyword evidence="5" id="KW-0812">Transmembrane</keyword>
<evidence type="ECO:0000256" key="8">
    <source>
        <dbReference type="ARBA" id="ARBA00022786"/>
    </source>
</evidence>
<proteinExistence type="predicted"/>
<evidence type="ECO:0000256" key="5">
    <source>
        <dbReference type="ARBA" id="ARBA00022692"/>
    </source>
</evidence>
<keyword evidence="6" id="KW-0479">Metal-binding</keyword>
<dbReference type="EC" id="2.3.2.27" evidence="3"/>
<feature type="region of interest" description="Disordered" evidence="13">
    <location>
        <begin position="78"/>
        <end position="125"/>
    </location>
</feature>
<evidence type="ECO:0000256" key="9">
    <source>
        <dbReference type="ARBA" id="ARBA00022833"/>
    </source>
</evidence>
<dbReference type="SMART" id="SM00184">
    <property type="entry name" value="RING"/>
    <property type="match status" value="1"/>
</dbReference>
<evidence type="ECO:0000256" key="6">
    <source>
        <dbReference type="ARBA" id="ARBA00022723"/>
    </source>
</evidence>
<dbReference type="GO" id="GO:0006511">
    <property type="term" value="P:ubiquitin-dependent protein catabolic process"/>
    <property type="evidence" value="ECO:0007669"/>
    <property type="project" value="TreeGrafter"/>
</dbReference>
<evidence type="ECO:0000313" key="15">
    <source>
        <dbReference type="EMBL" id="KAH0449680.1"/>
    </source>
</evidence>
<dbReference type="GO" id="GO:0016020">
    <property type="term" value="C:membrane"/>
    <property type="evidence" value="ECO:0007669"/>
    <property type="project" value="UniProtKB-SubCell"/>
</dbReference>
<feature type="region of interest" description="Disordered" evidence="13">
    <location>
        <begin position="249"/>
        <end position="278"/>
    </location>
</feature>
<keyword evidence="11" id="KW-0472">Membrane</keyword>
<protein>
    <recommendedName>
        <fullName evidence="3">RING-type E3 ubiquitin transferase</fullName>
        <ecNumber evidence="3">2.3.2.27</ecNumber>
    </recommendedName>
</protein>
<evidence type="ECO:0000256" key="12">
    <source>
        <dbReference type="PROSITE-ProRule" id="PRU00175"/>
    </source>
</evidence>
<dbReference type="EMBL" id="JAGFBR010000018">
    <property type="protein sequence ID" value="KAH0449680.1"/>
    <property type="molecule type" value="Genomic_DNA"/>
</dbReference>
<dbReference type="Pfam" id="PF13639">
    <property type="entry name" value="zf-RING_2"/>
    <property type="match status" value="1"/>
</dbReference>
<reference evidence="15 16" key="1">
    <citation type="journal article" date="2021" name="Hortic Res">
        <title>Chromosome-scale assembly of the Dendrobium chrysotoxum genome enhances the understanding of orchid evolution.</title>
        <authorList>
            <person name="Zhang Y."/>
            <person name="Zhang G.Q."/>
            <person name="Zhang D."/>
            <person name="Liu X.D."/>
            <person name="Xu X.Y."/>
            <person name="Sun W.H."/>
            <person name="Yu X."/>
            <person name="Zhu X."/>
            <person name="Wang Z.W."/>
            <person name="Zhao X."/>
            <person name="Zhong W.Y."/>
            <person name="Chen H."/>
            <person name="Yin W.L."/>
            <person name="Huang T."/>
            <person name="Niu S.C."/>
            <person name="Liu Z.J."/>
        </authorList>
    </citation>
    <scope>NUCLEOTIDE SEQUENCE [LARGE SCALE GENOMIC DNA]</scope>
    <source>
        <strain evidence="15">Lindl</strain>
    </source>
</reference>
<comment type="catalytic activity">
    <reaction evidence="1">
        <text>S-ubiquitinyl-[E2 ubiquitin-conjugating enzyme]-L-cysteine + [acceptor protein]-L-lysine = [E2 ubiquitin-conjugating enzyme]-L-cysteine + N(6)-ubiquitinyl-[acceptor protein]-L-lysine.</text>
        <dbReference type="EC" id="2.3.2.27"/>
    </reaction>
</comment>
<dbReference type="GO" id="GO:0016567">
    <property type="term" value="P:protein ubiquitination"/>
    <property type="evidence" value="ECO:0007669"/>
    <property type="project" value="TreeGrafter"/>
</dbReference>
<dbReference type="PROSITE" id="PS50089">
    <property type="entry name" value="ZF_RING_2"/>
    <property type="match status" value="1"/>
</dbReference>
<dbReference type="PANTHER" id="PTHR45977:SF28">
    <property type="entry name" value="OS02G0674700 PROTEIN"/>
    <property type="match status" value="1"/>
</dbReference>
<evidence type="ECO:0000259" key="14">
    <source>
        <dbReference type="PROSITE" id="PS50089"/>
    </source>
</evidence>
<dbReference type="SUPFAM" id="SSF57850">
    <property type="entry name" value="RING/U-box"/>
    <property type="match status" value="1"/>
</dbReference>
<gene>
    <name evidence="15" type="ORF">IEQ34_020372</name>
</gene>
<evidence type="ECO:0000256" key="4">
    <source>
        <dbReference type="ARBA" id="ARBA00022679"/>
    </source>
</evidence>
<dbReference type="AlphaFoldDB" id="A0AAV7G0Q9"/>
<evidence type="ECO:0000256" key="11">
    <source>
        <dbReference type="ARBA" id="ARBA00023136"/>
    </source>
</evidence>
<name>A0AAV7G0Q9_DENCH</name>
<comment type="caution">
    <text evidence="15">The sequence shown here is derived from an EMBL/GenBank/DDBJ whole genome shotgun (WGS) entry which is preliminary data.</text>
</comment>